<proteinExistence type="predicted"/>
<reference evidence="1 2" key="1">
    <citation type="submission" date="2016-11" db="EMBL/GenBank/DDBJ databases">
        <authorList>
            <person name="Jaros S."/>
            <person name="Januszkiewicz K."/>
            <person name="Wedrychowicz H."/>
        </authorList>
    </citation>
    <scope>NUCLEOTIDE SEQUENCE [LARGE SCALE GENOMIC DNA]</scope>
    <source>
        <strain evidence="1 2">DSM 3090</strain>
    </source>
</reference>
<protein>
    <submittedName>
        <fullName evidence="1">Uncharacterized protein</fullName>
    </submittedName>
</protein>
<gene>
    <name evidence="1" type="ORF">SAMN02745248_00593</name>
</gene>
<evidence type="ECO:0000313" key="1">
    <source>
        <dbReference type="EMBL" id="SHJ65239.1"/>
    </source>
</evidence>
<dbReference type="STRING" id="1121331.SAMN02745248_00593"/>
<dbReference type="EMBL" id="FRAD01000005">
    <property type="protein sequence ID" value="SHJ65239.1"/>
    <property type="molecule type" value="Genomic_DNA"/>
</dbReference>
<accession>A0A1M6L2C3</accession>
<dbReference type="Proteomes" id="UP000183952">
    <property type="component" value="Unassembled WGS sequence"/>
</dbReference>
<sequence>MKDVTCELKKPDIMISEHEIKINVLTSLLIDKGIITEDEFNDAIKLLLEQVGRNL</sequence>
<evidence type="ECO:0000313" key="2">
    <source>
        <dbReference type="Proteomes" id="UP000183952"/>
    </source>
</evidence>
<dbReference type="AlphaFoldDB" id="A0A1M6L2C3"/>
<organism evidence="1 2">
    <name type="scientific">Hathewaya proteolytica DSM 3090</name>
    <dbReference type="NCBI Taxonomy" id="1121331"/>
    <lineage>
        <taxon>Bacteria</taxon>
        <taxon>Bacillati</taxon>
        <taxon>Bacillota</taxon>
        <taxon>Clostridia</taxon>
        <taxon>Eubacteriales</taxon>
        <taxon>Clostridiaceae</taxon>
        <taxon>Hathewaya</taxon>
    </lineage>
</organism>
<keyword evidence="2" id="KW-1185">Reference proteome</keyword>
<dbReference type="RefSeq" id="WP_178139213.1">
    <property type="nucleotide sequence ID" value="NZ_FRAD01000005.1"/>
</dbReference>
<name>A0A1M6L2C3_9CLOT</name>